<comment type="pathway">
    <text evidence="3">Amino-acid biosynthesis; L-lysine biosynthesis via DAP pathway; DL-2,6-diaminopimelate from LL-2,6-diaminopimelate: step 1/1.</text>
</comment>
<feature type="binding site" evidence="3">
    <location>
        <position position="172"/>
    </location>
    <ligand>
        <name>substrate</name>
    </ligand>
</feature>
<comment type="caution">
    <text evidence="5">The sequence shown here is derived from an EMBL/GenBank/DDBJ whole genome shotgun (WGS) entry which is preliminary data.</text>
</comment>
<dbReference type="PANTHER" id="PTHR31689:SF0">
    <property type="entry name" value="DIAMINOPIMELATE EPIMERASE"/>
    <property type="match status" value="1"/>
</dbReference>
<feature type="binding site" evidence="3">
    <location>
        <begin position="190"/>
        <end position="191"/>
    </location>
    <ligand>
        <name>substrate</name>
    </ligand>
</feature>
<dbReference type="HAMAP" id="MF_00197">
    <property type="entry name" value="DAP_epimerase"/>
    <property type="match status" value="1"/>
</dbReference>
<proteinExistence type="inferred from homology"/>
<reference evidence="5 6" key="1">
    <citation type="submission" date="2017-06" db="EMBL/GenBank/DDBJ databases">
        <title>Description of Avrilella dinanensis gen. nov. sp. nov.</title>
        <authorList>
            <person name="Leyer C."/>
            <person name="Sassi M."/>
            <person name="Minet J."/>
            <person name="Kayal S."/>
            <person name="Cattoir V."/>
        </authorList>
    </citation>
    <scope>NUCLEOTIDE SEQUENCE [LARGE SCALE GENOMIC DNA]</scope>
    <source>
        <strain evidence="5 6">UR159</strain>
    </source>
</reference>
<evidence type="ECO:0000256" key="2">
    <source>
        <dbReference type="ARBA" id="ARBA00023235"/>
    </source>
</evidence>
<feature type="binding site" evidence="3">
    <location>
        <begin position="201"/>
        <end position="202"/>
    </location>
    <ligand>
        <name>substrate</name>
    </ligand>
</feature>
<keyword evidence="3" id="KW-0028">Amino-acid biosynthesis</keyword>
<accession>A0A2M9R7N9</accession>
<dbReference type="GO" id="GO:0005829">
    <property type="term" value="C:cytosol"/>
    <property type="evidence" value="ECO:0007669"/>
    <property type="project" value="TreeGrafter"/>
</dbReference>
<comment type="catalytic activity">
    <reaction evidence="3">
        <text>(2S,6S)-2,6-diaminopimelate = meso-2,6-diaminopimelate</text>
        <dbReference type="Rhea" id="RHEA:15393"/>
        <dbReference type="ChEBI" id="CHEBI:57609"/>
        <dbReference type="ChEBI" id="CHEBI:57791"/>
        <dbReference type="EC" id="5.1.1.7"/>
    </reaction>
</comment>
<feature type="active site" description="Proton acceptor" evidence="3">
    <location>
        <position position="200"/>
    </location>
</feature>
<dbReference type="GO" id="GO:0008837">
    <property type="term" value="F:diaminopimelate epimerase activity"/>
    <property type="evidence" value="ECO:0007669"/>
    <property type="project" value="UniProtKB-UniRule"/>
</dbReference>
<dbReference type="EC" id="5.1.1.7" evidence="3 4"/>
<organism evidence="5 6">
    <name type="scientific">Avrilella dinanensis</name>
    <dbReference type="NCBI Taxonomy" id="2008672"/>
    <lineage>
        <taxon>Bacteria</taxon>
        <taxon>Pseudomonadati</taxon>
        <taxon>Bacteroidota</taxon>
        <taxon>Flavobacteriia</taxon>
        <taxon>Flavobacteriales</taxon>
        <taxon>Flavobacteriaceae</taxon>
        <taxon>Avrilella</taxon>
    </lineage>
</organism>
<dbReference type="UniPathway" id="UPA00034">
    <property type="reaction ID" value="UER00025"/>
</dbReference>
<dbReference type="OrthoDB" id="9805408at2"/>
<dbReference type="PANTHER" id="PTHR31689">
    <property type="entry name" value="DIAMINOPIMELATE EPIMERASE, CHLOROPLASTIC"/>
    <property type="match status" value="1"/>
</dbReference>
<dbReference type="RefSeq" id="WP_100678420.1">
    <property type="nucleotide sequence ID" value="NZ_NIPO01000001.1"/>
</dbReference>
<dbReference type="NCBIfam" id="TIGR00652">
    <property type="entry name" value="DapF"/>
    <property type="match status" value="1"/>
</dbReference>
<dbReference type="InterPro" id="IPR001653">
    <property type="entry name" value="DAP_epimerase_DapF"/>
</dbReference>
<keyword evidence="3" id="KW-0457">Lysine biosynthesis</keyword>
<comment type="similarity">
    <text evidence="1 3">Belongs to the diaminopimelate epimerase family.</text>
</comment>
<dbReference type="SUPFAM" id="SSF54506">
    <property type="entry name" value="Diaminopimelate epimerase-like"/>
    <property type="match status" value="2"/>
</dbReference>
<comment type="caution">
    <text evidence="3">Lacks conserved residue(s) required for the propagation of feature annotation.</text>
</comment>
<dbReference type="AlphaFoldDB" id="A0A2M9R7N9"/>
<feature type="binding site" evidence="3">
    <location>
        <begin position="76"/>
        <end position="77"/>
    </location>
    <ligand>
        <name>substrate</name>
    </ligand>
</feature>
<dbReference type="Proteomes" id="UP000231960">
    <property type="component" value="Unassembled WGS sequence"/>
</dbReference>
<feature type="binding site" evidence="3">
    <location>
        <position position="66"/>
    </location>
    <ligand>
        <name>substrate</name>
    </ligand>
</feature>
<feature type="site" description="Could be important to modulate the pK values of the two catalytic cysteine residues" evidence="3">
    <location>
        <position position="140"/>
    </location>
</feature>
<evidence type="ECO:0000256" key="3">
    <source>
        <dbReference type="HAMAP-Rule" id="MF_00197"/>
    </source>
</evidence>
<dbReference type="EMBL" id="NIPO01000001">
    <property type="protein sequence ID" value="PJR04861.1"/>
    <property type="molecule type" value="Genomic_DNA"/>
</dbReference>
<keyword evidence="6" id="KW-1185">Reference proteome</keyword>
<comment type="subcellular location">
    <subcellularLocation>
        <location evidence="3">Cytoplasm</location>
    </subcellularLocation>
</comment>
<feature type="site" description="Could be important to modulate the pK values of the two catalytic cysteine residues" evidence="3">
    <location>
        <position position="190"/>
    </location>
</feature>
<comment type="function">
    <text evidence="3">Catalyzes the stereoinversion of LL-2,6-diaminopimelate (L,L-DAP) to meso-diaminopimelate (meso-DAP), a precursor of L-lysine and an essential component of the bacterial peptidoglycan.</text>
</comment>
<dbReference type="Gene3D" id="3.10.310.10">
    <property type="entry name" value="Diaminopimelate Epimerase, Chain A, domain 1"/>
    <property type="match status" value="2"/>
</dbReference>
<name>A0A2M9R7N9_9FLAO</name>
<protein>
    <recommendedName>
        <fullName evidence="3 4">Diaminopimelate epimerase</fullName>
        <shortName evidence="3">DAP epimerase</shortName>
        <ecNumber evidence="3 4">5.1.1.7</ecNumber>
    </recommendedName>
    <alternativeName>
        <fullName evidence="3">PLP-independent amino acid racemase</fullName>
    </alternativeName>
</protein>
<feature type="active site" description="Proton donor" evidence="3">
    <location>
        <position position="75"/>
    </location>
</feature>
<evidence type="ECO:0000313" key="5">
    <source>
        <dbReference type="EMBL" id="PJR04861.1"/>
    </source>
</evidence>
<feature type="binding site" evidence="3">
    <location>
        <position position="14"/>
    </location>
    <ligand>
        <name>substrate</name>
    </ligand>
</feature>
<dbReference type="Pfam" id="PF01678">
    <property type="entry name" value="DAP_epimerase"/>
    <property type="match status" value="2"/>
</dbReference>
<keyword evidence="2 3" id="KW-0413">Isomerase</keyword>
<evidence type="ECO:0000256" key="1">
    <source>
        <dbReference type="ARBA" id="ARBA00010219"/>
    </source>
</evidence>
<dbReference type="GO" id="GO:0009089">
    <property type="term" value="P:lysine biosynthetic process via diaminopimelate"/>
    <property type="evidence" value="ECO:0007669"/>
    <property type="project" value="UniProtKB-UniRule"/>
</dbReference>
<evidence type="ECO:0000256" key="4">
    <source>
        <dbReference type="NCBIfam" id="TIGR00652"/>
    </source>
</evidence>
<gene>
    <name evidence="3" type="primary">dapF</name>
    <name evidence="5" type="ORF">CDL10_10145</name>
</gene>
<evidence type="ECO:0000313" key="6">
    <source>
        <dbReference type="Proteomes" id="UP000231960"/>
    </source>
</evidence>
<sequence length="265" mass="29372">MQTIPFKKYQGTGNDFVMIDNRTDFFPKNNVQLVAAMCDRKKGIGADGLLLLENDVEHDFRMVYYNADGKESTMCGNGGRCIVAFAKELGVIQHECRFIAIDGLHQAEIFPDGRISLQMTDVNHIKSMLNGVFLDTGSPHHVEWITDVEAMNVFEQGKKIRNHDCYAPGGTNVNFVETLADGEYLVRTFERGVEDETLSCGTGATAVAIAAHHLGKTQSEKIKIKVMGGTLEVYFQYDGTGYKNVYLTGPAEKSFEGNYQVKSCS</sequence>
<keyword evidence="3" id="KW-0963">Cytoplasm</keyword>
<comment type="subunit">
    <text evidence="3">Homodimer.</text>
</comment>